<dbReference type="InterPro" id="IPR029063">
    <property type="entry name" value="SAM-dependent_MTases_sf"/>
</dbReference>
<accession>A0A2N9AII4</accession>
<name>A0A2N9AII4_METEX</name>
<organism evidence="1 2">
    <name type="scientific">Methylorubrum extorquens</name>
    <name type="common">Methylobacterium dichloromethanicum</name>
    <name type="synonym">Methylobacterium extorquens</name>
    <dbReference type="NCBI Taxonomy" id="408"/>
    <lineage>
        <taxon>Bacteria</taxon>
        <taxon>Pseudomonadati</taxon>
        <taxon>Pseudomonadota</taxon>
        <taxon>Alphaproteobacteria</taxon>
        <taxon>Hyphomicrobiales</taxon>
        <taxon>Methylobacteriaceae</taxon>
        <taxon>Methylorubrum</taxon>
    </lineage>
</organism>
<reference evidence="2" key="1">
    <citation type="submission" date="2017-10" db="EMBL/GenBank/DDBJ databases">
        <authorList>
            <person name="Regsiter A."/>
            <person name="William W."/>
        </authorList>
    </citation>
    <scope>NUCLEOTIDE SEQUENCE [LARGE SCALE GENOMIC DNA]</scope>
</reference>
<proteinExistence type="predicted"/>
<dbReference type="PROSITE" id="PS00092">
    <property type="entry name" value="N6_MTASE"/>
    <property type="match status" value="1"/>
</dbReference>
<dbReference type="SUPFAM" id="SSF53335">
    <property type="entry name" value="S-adenosyl-L-methionine-dependent methyltransferases"/>
    <property type="match status" value="1"/>
</dbReference>
<evidence type="ECO:0000313" key="2">
    <source>
        <dbReference type="Proteomes" id="UP000233769"/>
    </source>
</evidence>
<dbReference type="GO" id="GO:0008168">
    <property type="term" value="F:methyltransferase activity"/>
    <property type="evidence" value="ECO:0007669"/>
    <property type="project" value="InterPro"/>
</dbReference>
<evidence type="ECO:0000313" key="1">
    <source>
        <dbReference type="EMBL" id="SOR27166.1"/>
    </source>
</evidence>
<dbReference type="InterPro" id="IPR002052">
    <property type="entry name" value="DNA_methylase_N6_adenine_CS"/>
</dbReference>
<sequence>MSYRENKAHPHAERGNDLYETPAVAVRALLATEWLPQRIWEPACGPGAIVRELCAAGHEVVPTDLVSYGCPGQVAEMDFLKLHGAPFGVDCIVTNPPYKHARAFAEKAVELCPRVMMLLRLAFYEGITRGSLLDTGTLARVHVFRKRLPMMHRDGWDGPKATSMTAFAWFVWDRSHRGPTTLGRLSWEDFVDEPEPAVLPMAAE</sequence>
<dbReference type="AlphaFoldDB" id="A0A2N9AII4"/>
<gene>
    <name evidence="1" type="ORF">TK0001_0564</name>
</gene>
<dbReference type="GO" id="GO:0003676">
    <property type="term" value="F:nucleic acid binding"/>
    <property type="evidence" value="ECO:0007669"/>
    <property type="project" value="InterPro"/>
</dbReference>
<protein>
    <recommendedName>
        <fullName evidence="3">Methyltransferase</fullName>
    </recommendedName>
</protein>
<dbReference type="GO" id="GO:0032259">
    <property type="term" value="P:methylation"/>
    <property type="evidence" value="ECO:0007669"/>
    <property type="project" value="InterPro"/>
</dbReference>
<dbReference type="Gene3D" id="3.40.50.150">
    <property type="entry name" value="Vaccinia Virus protein VP39"/>
    <property type="match status" value="1"/>
</dbReference>
<dbReference type="Proteomes" id="UP000233769">
    <property type="component" value="Chromosome tk0001"/>
</dbReference>
<evidence type="ECO:0008006" key="3">
    <source>
        <dbReference type="Google" id="ProtNLM"/>
    </source>
</evidence>
<dbReference type="EMBL" id="LT962688">
    <property type="protein sequence ID" value="SOR27166.1"/>
    <property type="molecule type" value="Genomic_DNA"/>
</dbReference>